<reference evidence="1" key="1">
    <citation type="journal article" date="2014" name="Front. Microbiol.">
        <title>High frequency of phylogenetically diverse reductive dehalogenase-homologous genes in deep subseafloor sedimentary metagenomes.</title>
        <authorList>
            <person name="Kawai M."/>
            <person name="Futagami T."/>
            <person name="Toyoda A."/>
            <person name="Takaki Y."/>
            <person name="Nishi S."/>
            <person name="Hori S."/>
            <person name="Arai W."/>
            <person name="Tsubouchi T."/>
            <person name="Morono Y."/>
            <person name="Uchiyama I."/>
            <person name="Ito T."/>
            <person name="Fujiyama A."/>
            <person name="Inagaki F."/>
            <person name="Takami H."/>
        </authorList>
    </citation>
    <scope>NUCLEOTIDE SEQUENCE</scope>
    <source>
        <strain evidence="1">Expedition CK06-06</strain>
    </source>
</reference>
<evidence type="ECO:0000313" key="1">
    <source>
        <dbReference type="EMBL" id="GAJ15245.1"/>
    </source>
</evidence>
<dbReference type="Gene3D" id="2.60.40.10">
    <property type="entry name" value="Immunoglobulins"/>
    <property type="match status" value="1"/>
</dbReference>
<proteinExistence type="predicted"/>
<accession>X1VW76</accession>
<evidence type="ECO:0008006" key="2">
    <source>
        <dbReference type="Google" id="ProtNLM"/>
    </source>
</evidence>
<organism evidence="1">
    <name type="scientific">marine sediment metagenome</name>
    <dbReference type="NCBI Taxonomy" id="412755"/>
    <lineage>
        <taxon>unclassified sequences</taxon>
        <taxon>metagenomes</taxon>
        <taxon>ecological metagenomes</taxon>
    </lineage>
</organism>
<dbReference type="AlphaFoldDB" id="X1VW76"/>
<protein>
    <recommendedName>
        <fullName evidence="2">Bacterial Ig-like domain-containing protein</fullName>
    </recommendedName>
</protein>
<name>X1VW76_9ZZZZ</name>
<feature type="non-terminal residue" evidence="1">
    <location>
        <position position="1"/>
    </location>
</feature>
<comment type="caution">
    <text evidence="1">The sequence shown here is derived from an EMBL/GenBank/DDBJ whole genome shotgun (WGS) entry which is preliminary data.</text>
</comment>
<dbReference type="InterPro" id="IPR013783">
    <property type="entry name" value="Ig-like_fold"/>
</dbReference>
<gene>
    <name evidence="1" type="ORF">S12H4_46284</name>
</gene>
<dbReference type="EMBL" id="BARW01028698">
    <property type="protein sequence ID" value="GAJ15245.1"/>
    <property type="molecule type" value="Genomic_DNA"/>
</dbReference>
<sequence length="72" mass="7320">SATDPSGVSKVVFVVSDSDGDSVASLTSFAGEGSVILTPGEAGTYTVEAWAVDTVGNTTPRHTPETADFEVE</sequence>